<organism evidence="1">
    <name type="scientific">viral metagenome</name>
    <dbReference type="NCBI Taxonomy" id="1070528"/>
    <lineage>
        <taxon>unclassified sequences</taxon>
        <taxon>metagenomes</taxon>
        <taxon>organismal metagenomes</taxon>
    </lineage>
</organism>
<gene>
    <name evidence="1" type="ORF">TM448A00446_0014</name>
    <name evidence="2" type="ORF">TM448B00242_0017</name>
</gene>
<protein>
    <submittedName>
        <fullName evidence="1">Uncharacterized protein</fullName>
    </submittedName>
</protein>
<dbReference type="EMBL" id="MT144602">
    <property type="protein sequence ID" value="QJH94543.1"/>
    <property type="molecule type" value="Genomic_DNA"/>
</dbReference>
<dbReference type="AlphaFoldDB" id="A0A6H1ZGP2"/>
<evidence type="ECO:0000313" key="1">
    <source>
        <dbReference type="EMBL" id="QJA46507.1"/>
    </source>
</evidence>
<proteinExistence type="predicted"/>
<evidence type="ECO:0000313" key="2">
    <source>
        <dbReference type="EMBL" id="QJH94543.1"/>
    </source>
</evidence>
<accession>A0A6H1ZGP2</accession>
<sequence>MKKNLKNLKKFYKNNTAVSVVILLALIIGLPTIAYNSFDDRVIDRIADKYLEGVKEVALGAITMDKTTFDHGIEILSEGLDVTGAADFNSAFNVDGAATLTSTLVVSGTTDVSRFTQGGSILATSTDGITTSVLTEAQLIANASIDFTLSTEATHTLTLPATSTMTTFIPTAGDTAFMRIRVLGTAASASSTIAAGTGIDLIENENGDVIIEAGNEAYLRFHRETDTDVTVSVDEYIAAD</sequence>
<reference evidence="1" key="1">
    <citation type="submission" date="2020-03" db="EMBL/GenBank/DDBJ databases">
        <title>The deep terrestrial virosphere.</title>
        <authorList>
            <person name="Holmfeldt K."/>
            <person name="Nilsson E."/>
            <person name="Simone D."/>
            <person name="Lopez-Fernandez M."/>
            <person name="Wu X."/>
            <person name="de Brujin I."/>
            <person name="Lundin D."/>
            <person name="Andersson A."/>
            <person name="Bertilsson S."/>
            <person name="Dopson M."/>
        </authorList>
    </citation>
    <scope>NUCLEOTIDE SEQUENCE</scope>
    <source>
        <strain evidence="1">TM448A00446</strain>
        <strain evidence="2">TM448B00242</strain>
    </source>
</reference>
<name>A0A6H1ZGP2_9ZZZZ</name>
<dbReference type="EMBL" id="MT144013">
    <property type="protein sequence ID" value="QJA46507.1"/>
    <property type="molecule type" value="Genomic_DNA"/>
</dbReference>